<keyword evidence="2" id="KW-0808">Transferase</keyword>
<evidence type="ECO:0000313" key="3">
    <source>
        <dbReference type="Proteomes" id="UP000001219"/>
    </source>
</evidence>
<dbReference type="Proteomes" id="UP000001219">
    <property type="component" value="Chromosome"/>
</dbReference>
<keyword evidence="3" id="KW-1185">Reference proteome</keyword>
<dbReference type="Gene3D" id="3.40.50.150">
    <property type="entry name" value="Vaccinia Virus protein VP39"/>
    <property type="match status" value="1"/>
</dbReference>
<dbReference type="GO" id="GO:0032259">
    <property type="term" value="P:methylation"/>
    <property type="evidence" value="ECO:0007669"/>
    <property type="project" value="UniProtKB-KW"/>
</dbReference>
<name>D0L2V8_GORB4</name>
<feature type="domain" description="Methyltransferase" evidence="1">
    <location>
        <begin position="38"/>
        <end position="133"/>
    </location>
</feature>
<dbReference type="PANTHER" id="PTHR43591">
    <property type="entry name" value="METHYLTRANSFERASE"/>
    <property type="match status" value="1"/>
</dbReference>
<dbReference type="Pfam" id="PF13649">
    <property type="entry name" value="Methyltransf_25"/>
    <property type="match status" value="1"/>
</dbReference>
<dbReference type="InterPro" id="IPR029063">
    <property type="entry name" value="SAM-dependent_MTases_sf"/>
</dbReference>
<proteinExistence type="predicted"/>
<dbReference type="EMBL" id="CP001802">
    <property type="protein sequence ID" value="ACY20083.1"/>
    <property type="molecule type" value="Genomic_DNA"/>
</dbReference>
<evidence type="ECO:0000313" key="2">
    <source>
        <dbReference type="EMBL" id="ACY20083.1"/>
    </source>
</evidence>
<dbReference type="HOGENOM" id="CLU_037990_10_3_11"/>
<organism evidence="2 3">
    <name type="scientific">Gordonia bronchialis (strain ATCC 25592 / DSM 43247 / BCRC 13721 / JCM 3198 / KCTC 3076 / NBRC 16047 / NCTC 10667)</name>
    <name type="common">Rhodococcus bronchialis</name>
    <dbReference type="NCBI Taxonomy" id="526226"/>
    <lineage>
        <taxon>Bacteria</taxon>
        <taxon>Bacillati</taxon>
        <taxon>Actinomycetota</taxon>
        <taxon>Actinomycetes</taxon>
        <taxon>Mycobacteriales</taxon>
        <taxon>Gordoniaceae</taxon>
        <taxon>Gordonia</taxon>
    </lineage>
</organism>
<dbReference type="eggNOG" id="COG2226">
    <property type="taxonomic scope" value="Bacteria"/>
</dbReference>
<dbReference type="KEGG" id="gbr:Gbro_0767"/>
<protein>
    <submittedName>
        <fullName evidence="2">Methyltransferase type 11</fullName>
    </submittedName>
</protein>
<gene>
    <name evidence="2" type="ordered locus">Gbro_0767</name>
</gene>
<dbReference type="STRING" id="526226.Gbro_0767"/>
<sequence>MVSMSGLEARFCRSLPWRRITRHQVIPRVAGRVEGPTVLEIGCGSGAMAAEVLRARPDIERYIATDIDPAMVRAARRRLARFGGRAHVQLVDAAGLGFDDESFDTVCSWLMLHHTIEWQRVIDDCVRVLRPGGRLIGYDLPDNLLGRTVHRVTRSSVVLVDPDRLVAHLDDLGLREVITEPMLAGQTYRFEAMR</sequence>
<keyword evidence="2" id="KW-0489">Methyltransferase</keyword>
<reference evidence="2 3" key="2">
    <citation type="journal article" date="2010" name="Stand. Genomic Sci.">
        <title>Complete genome sequence of Gordonia bronchialis type strain (3410).</title>
        <authorList>
            <person name="Ivanova N."/>
            <person name="Sikorski J."/>
            <person name="Jando M."/>
            <person name="Lapidus A."/>
            <person name="Nolan M."/>
            <person name="Lucas S."/>
            <person name="Del Rio T.G."/>
            <person name="Tice H."/>
            <person name="Copeland A."/>
            <person name="Cheng J.F."/>
            <person name="Chen F."/>
            <person name="Bruce D."/>
            <person name="Goodwin L."/>
            <person name="Pitluck S."/>
            <person name="Mavromatis K."/>
            <person name="Ovchinnikova G."/>
            <person name="Pati A."/>
            <person name="Chen A."/>
            <person name="Palaniappan K."/>
            <person name="Land M."/>
            <person name="Hauser L."/>
            <person name="Chang Y.J."/>
            <person name="Jeffries C.D."/>
            <person name="Chain P."/>
            <person name="Saunders E."/>
            <person name="Han C."/>
            <person name="Detter J.C."/>
            <person name="Brettin T."/>
            <person name="Rohde M."/>
            <person name="Goker M."/>
            <person name="Bristow J."/>
            <person name="Eisen J.A."/>
            <person name="Markowitz V."/>
            <person name="Hugenholtz P."/>
            <person name="Klenk H.P."/>
            <person name="Kyrpides N.C."/>
        </authorList>
    </citation>
    <scope>NUCLEOTIDE SEQUENCE [LARGE SCALE GENOMIC DNA]</scope>
    <source>
        <strain evidence="3">ATCC 25592 / DSM 43247 / BCRC 13721 / JCM 3198 / KCTC 3076 / NBRC 16047 / NCTC 10667</strain>
    </source>
</reference>
<dbReference type="RefSeq" id="WP_012832665.1">
    <property type="nucleotide sequence ID" value="NC_013441.1"/>
</dbReference>
<evidence type="ECO:0000259" key="1">
    <source>
        <dbReference type="Pfam" id="PF13649"/>
    </source>
</evidence>
<accession>D0L2V8</accession>
<dbReference type="AlphaFoldDB" id="D0L2V8"/>
<reference evidence="3" key="1">
    <citation type="submission" date="2009-10" db="EMBL/GenBank/DDBJ databases">
        <title>The complete chromosome of Gordonia bronchialis DSM 43247.</title>
        <authorList>
            <consortium name="US DOE Joint Genome Institute (JGI-PGF)"/>
            <person name="Lucas S."/>
            <person name="Copeland A."/>
            <person name="Lapidus A."/>
            <person name="Glavina del Rio T."/>
            <person name="Dalin E."/>
            <person name="Tice H."/>
            <person name="Bruce D."/>
            <person name="Goodwin L."/>
            <person name="Pitluck S."/>
            <person name="Kyrpides N."/>
            <person name="Mavromatis K."/>
            <person name="Ivanova N."/>
            <person name="Ovchinnikova G."/>
            <person name="Saunders E."/>
            <person name="Brettin T."/>
            <person name="Detter J.C."/>
            <person name="Han C."/>
            <person name="Larimer F."/>
            <person name="Land M."/>
            <person name="Hauser L."/>
            <person name="Markowitz V."/>
            <person name="Cheng J.-F."/>
            <person name="Hugenholtz P."/>
            <person name="Woyke T."/>
            <person name="Wu D."/>
            <person name="Jando M."/>
            <person name="Schneider S."/>
            <person name="Goeker M."/>
            <person name="Klenk H.-P."/>
            <person name="Eisen J.A."/>
        </authorList>
    </citation>
    <scope>NUCLEOTIDE SEQUENCE [LARGE SCALE GENOMIC DNA]</scope>
    <source>
        <strain evidence="3">ATCC 25592 / DSM 43247 / BCRC 13721 / JCM 3198 / KCTC 3076 / NBRC 16047 / NCTC 10667</strain>
    </source>
</reference>
<dbReference type="CDD" id="cd02440">
    <property type="entry name" value="AdoMet_MTases"/>
    <property type="match status" value="1"/>
</dbReference>
<dbReference type="GO" id="GO:0008168">
    <property type="term" value="F:methyltransferase activity"/>
    <property type="evidence" value="ECO:0007669"/>
    <property type="project" value="UniProtKB-KW"/>
</dbReference>
<dbReference type="SUPFAM" id="SSF53335">
    <property type="entry name" value="S-adenosyl-L-methionine-dependent methyltransferases"/>
    <property type="match status" value="1"/>
</dbReference>
<dbReference type="InterPro" id="IPR041698">
    <property type="entry name" value="Methyltransf_25"/>
</dbReference>